<proteinExistence type="predicted"/>
<dbReference type="PROSITE" id="PS51755">
    <property type="entry name" value="OMPR_PHOB"/>
    <property type="match status" value="1"/>
</dbReference>
<keyword evidence="5" id="KW-1185">Reference proteome</keyword>
<dbReference type="PATRIC" id="fig|1088721.3.peg.2374"/>
<sequence length="54" mass="6463">MRHTREFVTRTMLLEPVWDFNFDPQTKIVETHMNRLRSKLNEADCRTLSRPCAA</sequence>
<name>G6EDI0_9SPHN</name>
<dbReference type="InterPro" id="IPR001867">
    <property type="entry name" value="OmpR/PhoB-type_DNA-bd"/>
</dbReference>
<dbReference type="GO" id="GO:0006355">
    <property type="term" value="P:regulation of DNA-templated transcription"/>
    <property type="evidence" value="ECO:0007669"/>
    <property type="project" value="InterPro"/>
</dbReference>
<feature type="DNA-binding region" description="OmpR/PhoB-type" evidence="2">
    <location>
        <begin position="1"/>
        <end position="54"/>
    </location>
</feature>
<evidence type="ECO:0000256" key="1">
    <source>
        <dbReference type="ARBA" id="ARBA00023125"/>
    </source>
</evidence>
<comment type="caution">
    <text evidence="4">The sequence shown here is derived from an EMBL/GenBank/DDBJ whole genome shotgun (WGS) entry which is preliminary data.</text>
</comment>
<dbReference type="eggNOG" id="COG0745">
    <property type="taxonomic scope" value="Bacteria"/>
</dbReference>
<keyword evidence="1 2" id="KW-0238">DNA-binding</keyword>
<dbReference type="EMBL" id="AGFM01000036">
    <property type="protein sequence ID" value="EHJ60608.1"/>
    <property type="molecule type" value="Genomic_DNA"/>
</dbReference>
<feature type="domain" description="OmpR/PhoB-type" evidence="3">
    <location>
        <begin position="1"/>
        <end position="54"/>
    </location>
</feature>
<reference evidence="4 5" key="1">
    <citation type="journal article" date="2012" name="J. Bacteriol.">
        <title>Genome sequence of benzo(a)pyrene-degrading bacterium Novosphingobium pentaromativorans US6-1.</title>
        <authorList>
            <person name="Luo Y.R."/>
            <person name="Kang S.G."/>
            <person name="Kim S.J."/>
            <person name="Kim M.R."/>
            <person name="Li N."/>
            <person name="Lee J.H."/>
            <person name="Kwon K.K."/>
        </authorList>
    </citation>
    <scope>NUCLEOTIDE SEQUENCE [LARGE SCALE GENOMIC DNA]</scope>
    <source>
        <strain evidence="4 5">US6-1</strain>
    </source>
</reference>
<dbReference type="AlphaFoldDB" id="G6EDI0"/>
<dbReference type="Gene3D" id="1.10.10.10">
    <property type="entry name" value="Winged helix-like DNA-binding domain superfamily/Winged helix DNA-binding domain"/>
    <property type="match status" value="1"/>
</dbReference>
<dbReference type="Proteomes" id="UP000004030">
    <property type="component" value="Unassembled WGS sequence"/>
</dbReference>
<dbReference type="InterPro" id="IPR036388">
    <property type="entry name" value="WH-like_DNA-bd_sf"/>
</dbReference>
<organism evidence="4 5">
    <name type="scientific">Novosphingobium pentaromativorans US6-1</name>
    <dbReference type="NCBI Taxonomy" id="1088721"/>
    <lineage>
        <taxon>Bacteria</taxon>
        <taxon>Pseudomonadati</taxon>
        <taxon>Pseudomonadota</taxon>
        <taxon>Alphaproteobacteria</taxon>
        <taxon>Sphingomonadales</taxon>
        <taxon>Sphingomonadaceae</taxon>
        <taxon>Novosphingobium</taxon>
    </lineage>
</organism>
<dbReference type="SUPFAM" id="SSF46894">
    <property type="entry name" value="C-terminal effector domain of the bipartite response regulators"/>
    <property type="match status" value="1"/>
</dbReference>
<accession>G6EDI0</accession>
<gene>
    <name evidence="4" type="ORF">NSU_2401</name>
</gene>
<dbReference type="Pfam" id="PF00486">
    <property type="entry name" value="Trans_reg_C"/>
    <property type="match status" value="1"/>
</dbReference>
<evidence type="ECO:0000313" key="4">
    <source>
        <dbReference type="EMBL" id="EHJ60608.1"/>
    </source>
</evidence>
<dbReference type="GO" id="GO:0000160">
    <property type="term" value="P:phosphorelay signal transduction system"/>
    <property type="evidence" value="ECO:0007669"/>
    <property type="project" value="InterPro"/>
</dbReference>
<dbReference type="GO" id="GO:0003677">
    <property type="term" value="F:DNA binding"/>
    <property type="evidence" value="ECO:0007669"/>
    <property type="project" value="UniProtKB-UniRule"/>
</dbReference>
<protein>
    <submittedName>
        <fullName evidence="4">Two-component system, OmpR family, response regulator</fullName>
    </submittedName>
</protein>
<evidence type="ECO:0000259" key="3">
    <source>
        <dbReference type="PROSITE" id="PS51755"/>
    </source>
</evidence>
<dbReference type="RefSeq" id="WP_007013316.1">
    <property type="nucleotide sequence ID" value="NZ_AGFM01000036.1"/>
</dbReference>
<dbReference type="InterPro" id="IPR016032">
    <property type="entry name" value="Sig_transdc_resp-reg_C-effctor"/>
</dbReference>
<evidence type="ECO:0000256" key="2">
    <source>
        <dbReference type="PROSITE-ProRule" id="PRU01091"/>
    </source>
</evidence>
<evidence type="ECO:0000313" key="5">
    <source>
        <dbReference type="Proteomes" id="UP000004030"/>
    </source>
</evidence>